<dbReference type="AlphaFoldDB" id="A0A1Z2LBI4"/>
<dbReference type="PANTHER" id="PTHR35807:SF1">
    <property type="entry name" value="TRANSCRIPTIONAL REGULATOR REDD"/>
    <property type="match status" value="1"/>
</dbReference>
<dbReference type="GO" id="GO:0006355">
    <property type="term" value="P:regulation of DNA-templated transcription"/>
    <property type="evidence" value="ECO:0007669"/>
    <property type="project" value="InterPro"/>
</dbReference>
<dbReference type="InterPro" id="IPR011990">
    <property type="entry name" value="TPR-like_helical_dom_sf"/>
</dbReference>
<evidence type="ECO:0000313" key="8">
    <source>
        <dbReference type="EMBL" id="ARZ71680.1"/>
    </source>
</evidence>
<dbReference type="PROSITE" id="PS51755">
    <property type="entry name" value="OMPR_PHOB"/>
    <property type="match status" value="1"/>
</dbReference>
<name>A0A1Z2LBI4_9ACTN</name>
<sequence>MLIFSVLGALEINVPGQKIEISGELQRTLLQTLLVGEGESVSSEALMRRMWGESMWDVQPNTLYAHISRLRRRLRALEPERTEPRLTVHPSGYRLALGEGELDAAEFVKKINSIEAGKNNSPGDSVRLLREALAMWRGPAFGDAARTPACRRAAARYEAYRLRALELLFGAELENGNHATILAELYETHLAHPLHERYCELLMIAFYRSGRQADALETYRRMWRHLADELGVRPSPQLQRTEQAILSHDPALDHPAVPPDVSARPAPWARCPVLS</sequence>
<dbReference type="Gene3D" id="1.25.40.10">
    <property type="entry name" value="Tetratricopeptide repeat domain"/>
    <property type="match status" value="1"/>
</dbReference>
<evidence type="ECO:0000256" key="2">
    <source>
        <dbReference type="ARBA" id="ARBA00023012"/>
    </source>
</evidence>
<gene>
    <name evidence="8" type="ORF">SMD11_6104</name>
</gene>
<dbReference type="GO" id="GO:0000160">
    <property type="term" value="P:phosphorelay signal transduction system"/>
    <property type="evidence" value="ECO:0007669"/>
    <property type="project" value="UniProtKB-KW"/>
</dbReference>
<evidence type="ECO:0000313" key="9">
    <source>
        <dbReference type="Proteomes" id="UP000195755"/>
    </source>
</evidence>
<evidence type="ECO:0000256" key="1">
    <source>
        <dbReference type="ARBA" id="ARBA00005820"/>
    </source>
</evidence>
<protein>
    <submittedName>
        <fullName evidence="8">Regulatory protein</fullName>
    </submittedName>
</protein>
<evidence type="ECO:0000256" key="3">
    <source>
        <dbReference type="ARBA" id="ARBA00023015"/>
    </source>
</evidence>
<evidence type="ECO:0000256" key="5">
    <source>
        <dbReference type="ARBA" id="ARBA00023163"/>
    </source>
</evidence>
<dbReference type="InterPro" id="IPR016032">
    <property type="entry name" value="Sig_transdc_resp-reg_C-effctor"/>
</dbReference>
<keyword evidence="4 6" id="KW-0238">DNA-binding</keyword>
<organism evidence="8 9">
    <name type="scientific">Streptomyces albireticuli</name>
    <dbReference type="NCBI Taxonomy" id="1940"/>
    <lineage>
        <taxon>Bacteria</taxon>
        <taxon>Bacillati</taxon>
        <taxon>Actinomycetota</taxon>
        <taxon>Actinomycetes</taxon>
        <taxon>Kitasatosporales</taxon>
        <taxon>Streptomycetaceae</taxon>
        <taxon>Streptomyces</taxon>
    </lineage>
</organism>
<accession>A0A1Z2LBI4</accession>
<dbReference type="SMART" id="SM01043">
    <property type="entry name" value="BTAD"/>
    <property type="match status" value="1"/>
</dbReference>
<dbReference type="KEGG" id="salj:SMD11_6104"/>
<dbReference type="CDD" id="cd15831">
    <property type="entry name" value="BTAD"/>
    <property type="match status" value="1"/>
</dbReference>
<evidence type="ECO:0000256" key="4">
    <source>
        <dbReference type="ARBA" id="ARBA00023125"/>
    </source>
</evidence>
<dbReference type="RefSeq" id="WP_087929443.1">
    <property type="nucleotide sequence ID" value="NZ_CP021744.1"/>
</dbReference>
<evidence type="ECO:0000259" key="7">
    <source>
        <dbReference type="PROSITE" id="PS51755"/>
    </source>
</evidence>
<dbReference type="Gene3D" id="1.10.10.10">
    <property type="entry name" value="Winged helix-like DNA-binding domain superfamily/Winged helix DNA-binding domain"/>
    <property type="match status" value="1"/>
</dbReference>
<dbReference type="InterPro" id="IPR036388">
    <property type="entry name" value="WH-like_DNA-bd_sf"/>
</dbReference>
<evidence type="ECO:0000256" key="6">
    <source>
        <dbReference type="PROSITE-ProRule" id="PRU01091"/>
    </source>
</evidence>
<dbReference type="InterPro" id="IPR051677">
    <property type="entry name" value="AfsR-DnrI-RedD_regulator"/>
</dbReference>
<dbReference type="SUPFAM" id="SSF46894">
    <property type="entry name" value="C-terminal effector domain of the bipartite response regulators"/>
    <property type="match status" value="1"/>
</dbReference>
<dbReference type="GO" id="GO:0003677">
    <property type="term" value="F:DNA binding"/>
    <property type="evidence" value="ECO:0007669"/>
    <property type="project" value="UniProtKB-UniRule"/>
</dbReference>
<proteinExistence type="inferred from homology"/>
<keyword evidence="3" id="KW-0805">Transcription regulation</keyword>
<feature type="DNA-binding region" description="OmpR/PhoB-type" evidence="6">
    <location>
        <begin position="1"/>
        <end position="97"/>
    </location>
</feature>
<dbReference type="EMBL" id="CP021744">
    <property type="protein sequence ID" value="ARZ71680.1"/>
    <property type="molecule type" value="Genomic_DNA"/>
</dbReference>
<dbReference type="SMART" id="SM00862">
    <property type="entry name" value="Trans_reg_C"/>
    <property type="match status" value="1"/>
</dbReference>
<dbReference type="PANTHER" id="PTHR35807">
    <property type="entry name" value="TRANSCRIPTIONAL REGULATOR REDD-RELATED"/>
    <property type="match status" value="1"/>
</dbReference>
<dbReference type="InterPro" id="IPR005158">
    <property type="entry name" value="BTAD"/>
</dbReference>
<keyword evidence="5" id="KW-0804">Transcription</keyword>
<comment type="similarity">
    <text evidence="1">Belongs to the AfsR/DnrI/RedD regulatory family.</text>
</comment>
<dbReference type="InterPro" id="IPR001867">
    <property type="entry name" value="OmpR/PhoB-type_DNA-bd"/>
</dbReference>
<dbReference type="OrthoDB" id="4336084at2"/>
<dbReference type="Pfam" id="PF03704">
    <property type="entry name" value="BTAD"/>
    <property type="match status" value="1"/>
</dbReference>
<dbReference type="Pfam" id="PF00486">
    <property type="entry name" value="Trans_reg_C"/>
    <property type="match status" value="1"/>
</dbReference>
<dbReference type="SUPFAM" id="SSF48452">
    <property type="entry name" value="TPR-like"/>
    <property type="match status" value="1"/>
</dbReference>
<dbReference type="Proteomes" id="UP000195755">
    <property type="component" value="Chromosome"/>
</dbReference>
<keyword evidence="2" id="KW-0902">Two-component regulatory system</keyword>
<feature type="domain" description="OmpR/PhoB-type" evidence="7">
    <location>
        <begin position="1"/>
        <end position="97"/>
    </location>
</feature>
<reference evidence="8 9" key="1">
    <citation type="submission" date="2017-06" db="EMBL/GenBank/DDBJ databases">
        <title>Streptomyces albireticuli Genome sequencing and assembly.</title>
        <authorList>
            <person name="Wang Y."/>
            <person name="Du B."/>
            <person name="Ding Y."/>
            <person name="Liu H."/>
            <person name="Hou Q."/>
            <person name="Liu K."/>
            <person name="Yao L."/>
            <person name="Wang C."/>
        </authorList>
    </citation>
    <scope>NUCLEOTIDE SEQUENCE [LARGE SCALE GENOMIC DNA]</scope>
    <source>
        <strain evidence="8 9">MDJK11</strain>
    </source>
</reference>